<dbReference type="Gene3D" id="3.40.50.150">
    <property type="entry name" value="Vaccinia Virus protein VP39"/>
    <property type="match status" value="1"/>
</dbReference>
<evidence type="ECO:0000313" key="2">
    <source>
        <dbReference type="Proteomes" id="UP000275408"/>
    </source>
</evidence>
<accession>A0A3M6U6U5</accession>
<reference evidence="1 2" key="1">
    <citation type="journal article" date="2018" name="Sci. Rep.">
        <title>Comparative analysis of the Pocillopora damicornis genome highlights role of immune system in coral evolution.</title>
        <authorList>
            <person name="Cunning R."/>
            <person name="Bay R.A."/>
            <person name="Gillette P."/>
            <person name="Baker A.C."/>
            <person name="Traylor-Knowles N."/>
        </authorList>
    </citation>
    <scope>NUCLEOTIDE SEQUENCE [LARGE SCALE GENOMIC DNA]</scope>
    <source>
        <strain evidence="1">RSMAS</strain>
        <tissue evidence="1">Whole animal</tissue>
    </source>
</reference>
<dbReference type="InterPro" id="IPR029063">
    <property type="entry name" value="SAM-dependent_MTases_sf"/>
</dbReference>
<organism evidence="1 2">
    <name type="scientific">Pocillopora damicornis</name>
    <name type="common">Cauliflower coral</name>
    <name type="synonym">Millepora damicornis</name>
    <dbReference type="NCBI Taxonomy" id="46731"/>
    <lineage>
        <taxon>Eukaryota</taxon>
        <taxon>Metazoa</taxon>
        <taxon>Cnidaria</taxon>
        <taxon>Anthozoa</taxon>
        <taxon>Hexacorallia</taxon>
        <taxon>Scleractinia</taxon>
        <taxon>Astrocoeniina</taxon>
        <taxon>Pocilloporidae</taxon>
        <taxon>Pocillopora</taxon>
    </lineage>
</organism>
<keyword evidence="2" id="KW-1185">Reference proteome</keyword>
<sequence length="604" mass="68369">MFLQLQDVREPAPEPGFGLYDNPAKKRCRSDVISHAIRCLTEERNTSVCVQRDHVGRVWKQLQESGERQAYFDDSQVISSIEDEIRQWETLHDSKVQSRKASDLNVCYLGGDNPINDLEVLLDNGVLPQNVWAVEKNFETCKRAREAIRGSKLRNVRLFEGDILNFMKDYEGNFDIIYFDACGTLPSAKQNTLKIIGYVFQYNKLTSPGALITNFSFPTDEEDEEGHRITELVTEYLNYRHNNTSQEGNAKRMLRSRRTGEDYGDYITYQVIDSAYLYIPALRMLSSTRSGRSSPLWDQMFTSKSHFLKQLRKIGKELFGAASKSSPDSKSCSVSESAIEVTEASESFATSTSASAASESFSECFPFARGDSSDEELSALKKAYSASSLCRCGTALLEKMKNNNLCKAWFIEILPDWWSTSKSETQILPFLLLTHLLSYFDALISAFTNHNFQETCIKPLKNALDEAKFPGFQKAVDLDRSKSLVAGLLYGQMAYPSFPVVDKMLRLCYTGNTRQMFTDVFIFDQCRYVYQQFPSISCAGFAITEPGQQMVFRMVVDGLRKHLEDICCEDVFPYCDVASKDPVPEGVTGFPNSGPMIPERKEVN</sequence>
<dbReference type="OrthoDB" id="629492at2759"/>
<dbReference type="EMBL" id="RCHS01002152">
    <property type="protein sequence ID" value="RMX49244.1"/>
    <property type="molecule type" value="Genomic_DNA"/>
</dbReference>
<evidence type="ECO:0008006" key="3">
    <source>
        <dbReference type="Google" id="ProtNLM"/>
    </source>
</evidence>
<dbReference type="CDD" id="cd02440">
    <property type="entry name" value="AdoMet_MTases"/>
    <property type="match status" value="1"/>
</dbReference>
<name>A0A3M6U6U5_POCDA</name>
<proteinExistence type="predicted"/>
<dbReference type="SUPFAM" id="SSF53335">
    <property type="entry name" value="S-adenosyl-L-methionine-dependent methyltransferases"/>
    <property type="match status" value="1"/>
</dbReference>
<comment type="caution">
    <text evidence="1">The sequence shown here is derived from an EMBL/GenBank/DDBJ whole genome shotgun (WGS) entry which is preliminary data.</text>
</comment>
<evidence type="ECO:0000313" key="1">
    <source>
        <dbReference type="EMBL" id="RMX49244.1"/>
    </source>
</evidence>
<dbReference type="AlphaFoldDB" id="A0A3M6U6U5"/>
<gene>
    <name evidence="1" type="ORF">pdam_00013574</name>
</gene>
<dbReference type="Proteomes" id="UP000275408">
    <property type="component" value="Unassembled WGS sequence"/>
</dbReference>
<protein>
    <recommendedName>
        <fullName evidence="3">Methyltransferase domain-containing protein</fullName>
    </recommendedName>
</protein>